<keyword evidence="3" id="KW-0804">Transcription</keyword>
<dbReference type="RefSeq" id="WP_311559128.1">
    <property type="nucleotide sequence ID" value="NZ_JAVREJ010000020.1"/>
</dbReference>
<dbReference type="InterPro" id="IPR001034">
    <property type="entry name" value="DeoR_HTH"/>
</dbReference>
<dbReference type="EMBL" id="JAVREJ010000020">
    <property type="protein sequence ID" value="MDT0352621.1"/>
    <property type="molecule type" value="Genomic_DNA"/>
</dbReference>
<dbReference type="InterPro" id="IPR026881">
    <property type="entry name" value="WYL_dom"/>
</dbReference>
<dbReference type="InterPro" id="IPR051534">
    <property type="entry name" value="CBASS_pafABC_assoc_protein"/>
</dbReference>
<evidence type="ECO:0000256" key="2">
    <source>
        <dbReference type="ARBA" id="ARBA00023125"/>
    </source>
</evidence>
<dbReference type="InterPro" id="IPR013196">
    <property type="entry name" value="HTH_11"/>
</dbReference>
<keyword evidence="1" id="KW-0805">Transcription regulation</keyword>
<dbReference type="PROSITE" id="PS51000">
    <property type="entry name" value="HTH_DEOR_2"/>
    <property type="match status" value="1"/>
</dbReference>
<feature type="compositionally biased region" description="Basic and acidic residues" evidence="4">
    <location>
        <begin position="327"/>
        <end position="340"/>
    </location>
</feature>
<dbReference type="Gene3D" id="1.10.10.10">
    <property type="entry name" value="Winged helix-like DNA-binding domain superfamily/Winged helix DNA-binding domain"/>
    <property type="match status" value="1"/>
</dbReference>
<dbReference type="InterPro" id="IPR036390">
    <property type="entry name" value="WH_DNA-bd_sf"/>
</dbReference>
<accession>A0ABU2NFU2</accession>
<dbReference type="Pfam" id="PF13280">
    <property type="entry name" value="WYL"/>
    <property type="match status" value="1"/>
</dbReference>
<evidence type="ECO:0000313" key="7">
    <source>
        <dbReference type="Proteomes" id="UP001183202"/>
    </source>
</evidence>
<comment type="caution">
    <text evidence="6">The sequence shown here is derived from an EMBL/GenBank/DDBJ whole genome shotgun (WGS) entry which is preliminary data.</text>
</comment>
<dbReference type="PROSITE" id="PS00894">
    <property type="entry name" value="HTH_DEOR_1"/>
    <property type="match status" value="1"/>
</dbReference>
<name>A0ABU2NFU2_9PSEU</name>
<evidence type="ECO:0000256" key="1">
    <source>
        <dbReference type="ARBA" id="ARBA00023015"/>
    </source>
</evidence>
<evidence type="ECO:0000259" key="5">
    <source>
        <dbReference type="PROSITE" id="PS51000"/>
    </source>
</evidence>
<organism evidence="6 7">
    <name type="scientific">Pseudonocardia charpentierae</name>
    <dbReference type="NCBI Taxonomy" id="3075545"/>
    <lineage>
        <taxon>Bacteria</taxon>
        <taxon>Bacillati</taxon>
        <taxon>Actinomycetota</taxon>
        <taxon>Actinomycetes</taxon>
        <taxon>Pseudonocardiales</taxon>
        <taxon>Pseudonocardiaceae</taxon>
        <taxon>Pseudonocardia</taxon>
    </lineage>
</organism>
<evidence type="ECO:0000313" key="6">
    <source>
        <dbReference type="EMBL" id="MDT0352621.1"/>
    </source>
</evidence>
<evidence type="ECO:0000256" key="4">
    <source>
        <dbReference type="SAM" id="MobiDB-lite"/>
    </source>
</evidence>
<dbReference type="PANTHER" id="PTHR34580:SF3">
    <property type="entry name" value="PROTEIN PAFB"/>
    <property type="match status" value="1"/>
</dbReference>
<reference evidence="7" key="1">
    <citation type="submission" date="2023-07" db="EMBL/GenBank/DDBJ databases">
        <title>30 novel species of actinomycetes from the DSMZ collection.</title>
        <authorList>
            <person name="Nouioui I."/>
        </authorList>
    </citation>
    <scope>NUCLEOTIDE SEQUENCE [LARGE SCALE GENOMIC DNA]</scope>
    <source>
        <strain evidence="7">DSM 45834</strain>
    </source>
</reference>
<dbReference type="SUPFAM" id="SSF46785">
    <property type="entry name" value="Winged helix' DNA-binding domain"/>
    <property type="match status" value="1"/>
</dbReference>
<dbReference type="InterPro" id="IPR018356">
    <property type="entry name" value="Tscrpt_reg_HTH_DeoR_CS"/>
</dbReference>
<dbReference type="InterPro" id="IPR057727">
    <property type="entry name" value="WCX_dom"/>
</dbReference>
<dbReference type="Proteomes" id="UP001183202">
    <property type="component" value="Unassembled WGS sequence"/>
</dbReference>
<keyword evidence="2" id="KW-0238">DNA-binding</keyword>
<evidence type="ECO:0000256" key="3">
    <source>
        <dbReference type="ARBA" id="ARBA00023163"/>
    </source>
</evidence>
<feature type="compositionally biased region" description="Basic residues" evidence="4">
    <location>
        <begin position="341"/>
        <end position="351"/>
    </location>
</feature>
<feature type="domain" description="HTH deoR-type" evidence="5">
    <location>
        <begin position="4"/>
        <end position="69"/>
    </location>
</feature>
<dbReference type="Pfam" id="PF25583">
    <property type="entry name" value="WCX"/>
    <property type="match status" value="1"/>
</dbReference>
<protein>
    <submittedName>
        <fullName evidence="6">WYL domain-containing protein</fullName>
    </submittedName>
</protein>
<dbReference type="InterPro" id="IPR036388">
    <property type="entry name" value="WH-like_DNA-bd_sf"/>
</dbReference>
<dbReference type="Pfam" id="PF08279">
    <property type="entry name" value="HTH_11"/>
    <property type="match status" value="1"/>
</dbReference>
<gene>
    <name evidence="6" type="ORF">RM445_24155</name>
</gene>
<keyword evidence="7" id="KW-1185">Reference proteome</keyword>
<feature type="region of interest" description="Disordered" evidence="4">
    <location>
        <begin position="327"/>
        <end position="351"/>
    </location>
</feature>
<proteinExistence type="predicted"/>
<sequence>MLDTSARLLALLSLLQSRPRWTGPELAQQLGVAARTVRADIVRLRALGYTVEAEVGRAGHYRLGGGANLPPLLLDDEEAVAVTIGLRAGLAGIGNSDSGARALAKLERILPQRLRRTVAALHDATAQARENTDTDADDPVVDPAVLARLAAAIRDHRSIRFTTAAPGTEPEGPVRLAEAYRMVSWQRRWYVVVREQLHDPPGATWTVLRVDWLELRVPDGPVFTPQPEPEDATDLVMRQVAAEGWLVRARIAVDAPAGDVLARIHAGVGVVEMTDADHSVLVTGADSLATIAAYIGMLDLGFHILEPAELVDHVRKLGERYVRAGRAERPPRRWRESDVRSHRRSRPSPPT</sequence>
<dbReference type="PANTHER" id="PTHR34580">
    <property type="match status" value="1"/>
</dbReference>